<feature type="transmembrane region" description="Helical" evidence="7">
    <location>
        <begin position="392"/>
        <end position="413"/>
    </location>
</feature>
<evidence type="ECO:0000313" key="10">
    <source>
        <dbReference type="EMBL" id="UGS25299.1"/>
    </source>
</evidence>
<evidence type="ECO:0000256" key="4">
    <source>
        <dbReference type="ARBA" id="ARBA00022825"/>
    </source>
</evidence>
<dbReference type="InterPro" id="IPR022398">
    <property type="entry name" value="Peptidase_S8_His-AS"/>
</dbReference>
<evidence type="ECO:0000256" key="6">
    <source>
        <dbReference type="SAM" id="MobiDB-lite"/>
    </source>
</evidence>
<keyword evidence="4 5" id="KW-0720">Serine protease</keyword>
<evidence type="ECO:0000256" key="1">
    <source>
        <dbReference type="ARBA" id="ARBA00011073"/>
    </source>
</evidence>
<feature type="active site" description="Charge relay system" evidence="5">
    <location>
        <position position="291"/>
    </location>
</feature>
<organism evidence="10 11">
    <name type="scientific">Microbacterium resistens</name>
    <dbReference type="NCBI Taxonomy" id="156977"/>
    <lineage>
        <taxon>Bacteria</taxon>
        <taxon>Bacillati</taxon>
        <taxon>Actinomycetota</taxon>
        <taxon>Actinomycetes</taxon>
        <taxon>Micrococcales</taxon>
        <taxon>Microbacteriaceae</taxon>
        <taxon>Microbacterium</taxon>
    </lineage>
</organism>
<keyword evidence="11" id="KW-1185">Reference proteome</keyword>
<feature type="region of interest" description="Disordered" evidence="6">
    <location>
        <begin position="419"/>
        <end position="459"/>
    </location>
</feature>
<evidence type="ECO:0000256" key="5">
    <source>
        <dbReference type="PROSITE-ProRule" id="PRU01240"/>
    </source>
</evidence>
<keyword evidence="7" id="KW-0812">Transmembrane</keyword>
<feature type="chain" id="PRO_5045228084" evidence="8">
    <location>
        <begin position="30"/>
        <end position="459"/>
    </location>
</feature>
<reference evidence="10 11" key="1">
    <citation type="submission" date="2023-01" db="EMBL/GenBank/DDBJ databases">
        <title>Characterization of estradiol degrading bacteria Microbacterium sp. MZT7 and reveal degrading genes through genome analysis.</title>
        <authorList>
            <person name="Hao P."/>
            <person name="Gao Y."/>
        </authorList>
    </citation>
    <scope>NUCLEOTIDE SEQUENCE [LARGE SCALE GENOMIC DNA]</scope>
    <source>
        <strain evidence="10 11">MZT7</strain>
    </source>
</reference>
<dbReference type="PROSITE" id="PS00137">
    <property type="entry name" value="SUBTILASE_HIS"/>
    <property type="match status" value="1"/>
</dbReference>
<feature type="signal peptide" evidence="8">
    <location>
        <begin position="1"/>
        <end position="29"/>
    </location>
</feature>
<keyword evidence="7" id="KW-1133">Transmembrane helix</keyword>
<keyword evidence="3 5" id="KW-0378">Hydrolase</keyword>
<dbReference type="InterPro" id="IPR023827">
    <property type="entry name" value="Peptidase_S8_Asp-AS"/>
</dbReference>
<dbReference type="Proteomes" id="UP001199642">
    <property type="component" value="Chromosome"/>
</dbReference>
<feature type="active site" description="Charge relay system" evidence="5">
    <location>
        <position position="84"/>
    </location>
</feature>
<keyword evidence="2 5" id="KW-0645">Protease</keyword>
<dbReference type="PROSITE" id="PS00136">
    <property type="entry name" value="SUBTILASE_ASP"/>
    <property type="match status" value="1"/>
</dbReference>
<dbReference type="PANTHER" id="PTHR43806:SF11">
    <property type="entry name" value="CEREVISIN-RELATED"/>
    <property type="match status" value="1"/>
</dbReference>
<evidence type="ECO:0000313" key="11">
    <source>
        <dbReference type="Proteomes" id="UP001199642"/>
    </source>
</evidence>
<dbReference type="PANTHER" id="PTHR43806">
    <property type="entry name" value="PEPTIDASE S8"/>
    <property type="match status" value="1"/>
</dbReference>
<keyword evidence="8" id="KW-0732">Signal</keyword>
<evidence type="ECO:0000256" key="2">
    <source>
        <dbReference type="ARBA" id="ARBA00022670"/>
    </source>
</evidence>
<evidence type="ECO:0000259" key="9">
    <source>
        <dbReference type="Pfam" id="PF00082"/>
    </source>
</evidence>
<evidence type="ECO:0000256" key="8">
    <source>
        <dbReference type="SAM" id="SignalP"/>
    </source>
</evidence>
<evidence type="ECO:0000256" key="3">
    <source>
        <dbReference type="ARBA" id="ARBA00022801"/>
    </source>
</evidence>
<feature type="active site" description="Charge relay system" evidence="5">
    <location>
        <position position="120"/>
    </location>
</feature>
<dbReference type="SUPFAM" id="SSF52743">
    <property type="entry name" value="Subtilisin-like"/>
    <property type="match status" value="1"/>
</dbReference>
<dbReference type="InterPro" id="IPR015500">
    <property type="entry name" value="Peptidase_S8_subtilisin-rel"/>
</dbReference>
<proteinExistence type="inferred from homology"/>
<accession>A0ABY3RN47</accession>
<dbReference type="EMBL" id="CP082781">
    <property type="protein sequence ID" value="UGS25299.1"/>
    <property type="molecule type" value="Genomic_DNA"/>
</dbReference>
<dbReference type="PRINTS" id="PR00723">
    <property type="entry name" value="SUBTILISIN"/>
</dbReference>
<dbReference type="RefSeq" id="WP_231819200.1">
    <property type="nucleotide sequence ID" value="NZ_CP082781.1"/>
</dbReference>
<comment type="similarity">
    <text evidence="1 5">Belongs to the peptidase S8 family.</text>
</comment>
<evidence type="ECO:0000256" key="7">
    <source>
        <dbReference type="SAM" id="Phobius"/>
    </source>
</evidence>
<dbReference type="InterPro" id="IPR036852">
    <property type="entry name" value="Peptidase_S8/S53_dom_sf"/>
</dbReference>
<feature type="domain" description="Peptidase S8/S53" evidence="9">
    <location>
        <begin position="75"/>
        <end position="339"/>
    </location>
</feature>
<dbReference type="InterPro" id="IPR050131">
    <property type="entry name" value="Peptidase_S8_subtilisin-like"/>
</dbReference>
<dbReference type="Pfam" id="PF00082">
    <property type="entry name" value="Peptidase_S8"/>
    <property type="match status" value="1"/>
</dbReference>
<name>A0ABY3RN47_9MICO</name>
<dbReference type="PROSITE" id="PS51892">
    <property type="entry name" value="SUBTILASE"/>
    <property type="match status" value="1"/>
</dbReference>
<gene>
    <name evidence="10" type="ORF">K8F61_11440</name>
</gene>
<protein>
    <submittedName>
        <fullName evidence="10">S8 family serine peptidase</fullName>
    </submittedName>
</protein>
<dbReference type="InterPro" id="IPR000209">
    <property type="entry name" value="Peptidase_S8/S53_dom"/>
</dbReference>
<feature type="compositionally biased region" description="Low complexity" evidence="6">
    <location>
        <begin position="422"/>
        <end position="441"/>
    </location>
</feature>
<sequence length="459" mass="45937">MRRSPGTFVAALLAAGAIVVGSVPASASAASPVRSAAPVTAAGDACRPGEVVLTPQTPPALLALEAERVAERATGRGVTVAVVDSGIDVANPHLADAVAGGVNLVGDGERPDGLSDPHGHGTAIAGEIAARRIAGSGVVGLAPDAVLLSVRVFRSDSEEDRDKGFGPTPERIAAGIRWAADNGARVINVSMSMQQDAPELRAAVEYADAVGALVVASAGNRAATPDAPDDVRYPAGYPQALGVTAAAANGRATDDSVHGPQVDVSAPGSHVLSTATGAGDCQFSDDAPSASFATGYASAAAALVAQAHPSEPPSAWAYRLAATAVRTDPDRRDDRDGWGFIRPLAAIDLLPDASTRGPASPFFDTGDSAVRPEPAEIGSAPTATPFALTREAALLVGVATAALLAVLAALLLLRRRPNTSRPATGPDAAGHPAAGPDGAGPERAGYTGGLLERPPVSPF</sequence>
<dbReference type="Gene3D" id="3.40.50.200">
    <property type="entry name" value="Peptidase S8/S53 domain"/>
    <property type="match status" value="1"/>
</dbReference>
<keyword evidence="7" id="KW-0472">Membrane</keyword>